<name>A0A448HJ26_9ACTO</name>
<evidence type="ECO:0000313" key="3">
    <source>
        <dbReference type="EMBL" id="VEG29537.1"/>
    </source>
</evidence>
<feature type="compositionally biased region" description="Basic and acidic residues" evidence="1">
    <location>
        <begin position="81"/>
        <end position="98"/>
    </location>
</feature>
<proteinExistence type="predicted"/>
<dbReference type="Proteomes" id="UP000266895">
    <property type="component" value="Chromosome"/>
</dbReference>
<evidence type="ECO:0000259" key="2">
    <source>
        <dbReference type="Pfam" id="PF00535"/>
    </source>
</evidence>
<dbReference type="PANTHER" id="PTHR43685:SF2">
    <property type="entry name" value="GLYCOSYLTRANSFERASE 2-LIKE DOMAIN-CONTAINING PROTEIN"/>
    <property type="match status" value="1"/>
</dbReference>
<dbReference type="KEGG" id="ahw:NCTC11636_02091"/>
<evidence type="ECO:0000313" key="4">
    <source>
        <dbReference type="Proteomes" id="UP000266895"/>
    </source>
</evidence>
<keyword evidence="4" id="KW-1185">Reference proteome</keyword>
<dbReference type="InterPro" id="IPR050834">
    <property type="entry name" value="Glycosyltransf_2"/>
</dbReference>
<feature type="domain" description="Glycosyltransferase 2-like" evidence="2">
    <location>
        <begin position="109"/>
        <end position="245"/>
    </location>
</feature>
<dbReference type="EMBL" id="LR134350">
    <property type="protein sequence ID" value="VEG29537.1"/>
    <property type="molecule type" value="Genomic_DNA"/>
</dbReference>
<dbReference type="Pfam" id="PF00535">
    <property type="entry name" value="Glycos_transf_2"/>
    <property type="match status" value="1"/>
</dbReference>
<dbReference type="OrthoDB" id="3180470at2"/>
<evidence type="ECO:0000256" key="1">
    <source>
        <dbReference type="SAM" id="MobiDB-lite"/>
    </source>
</evidence>
<organism evidence="3 4">
    <name type="scientific">Actinomyces howellii</name>
    <dbReference type="NCBI Taxonomy" id="52771"/>
    <lineage>
        <taxon>Bacteria</taxon>
        <taxon>Bacillati</taxon>
        <taxon>Actinomycetota</taxon>
        <taxon>Actinomycetes</taxon>
        <taxon>Actinomycetales</taxon>
        <taxon>Actinomycetaceae</taxon>
        <taxon>Actinomyces</taxon>
    </lineage>
</organism>
<feature type="region of interest" description="Disordered" evidence="1">
    <location>
        <begin position="57"/>
        <end position="99"/>
    </location>
</feature>
<accession>A0A448HJ26</accession>
<dbReference type="AlphaFoldDB" id="A0A448HJ26"/>
<dbReference type="RefSeq" id="WP_126383059.1">
    <property type="nucleotide sequence ID" value="NZ_LR134350.1"/>
</dbReference>
<dbReference type="SUPFAM" id="SSF53448">
    <property type="entry name" value="Nucleotide-diphospho-sugar transferases"/>
    <property type="match status" value="1"/>
</dbReference>
<dbReference type="PANTHER" id="PTHR43685">
    <property type="entry name" value="GLYCOSYLTRANSFERASE"/>
    <property type="match status" value="1"/>
</dbReference>
<keyword evidence="3" id="KW-0808">Transferase</keyword>
<dbReference type="InterPro" id="IPR029044">
    <property type="entry name" value="Nucleotide-diphossugar_trans"/>
</dbReference>
<sequence>MSRAPSKRVPALDPLRSMVACLELSTDTLEVVSGAPTDPRALVLVRDEGRVLALVELEGAHGTDGPDGSDGSDGTDSADSVAERARQAARGRSAERAWHRGAGAGTDASVVICTVGRNPLLTAAVEAALAQDHERLEVVVVDNAPGRGRTRQMLAGIDDPRLRVVPEPVAGLSRARNTGVAAACGEVIAFTDDDAVTDPRWLSETLDVLAADPGRNVGAVTGNPLPARLRHPTQRYFEARGGFPRTEVPVLWTLGPVPASVARLGAPGDGGPLYPLATARVGAGVSMAFRREVLDLIGPFDERLGAGTRTAGGEDLDAFARVLRSGHAIVQTPDAVVWHTHRPTLGGLRTQVKGNGTGMAALLTKAVLSDPRALVDLAGRSRAVARRLSPGSQRVAGRDPDVPGSLTRTEVLGFVSGPALFLVEGARARRARGRNR</sequence>
<reference evidence="3 4" key="1">
    <citation type="submission" date="2018-12" db="EMBL/GenBank/DDBJ databases">
        <authorList>
            <consortium name="Pathogen Informatics"/>
        </authorList>
    </citation>
    <scope>NUCLEOTIDE SEQUENCE [LARGE SCALE GENOMIC DNA]</scope>
    <source>
        <strain evidence="3 4">NCTC11636</strain>
    </source>
</reference>
<dbReference type="Gene3D" id="3.90.550.10">
    <property type="entry name" value="Spore Coat Polysaccharide Biosynthesis Protein SpsA, Chain A"/>
    <property type="match status" value="1"/>
</dbReference>
<gene>
    <name evidence="3" type="ORF">NCTC11636_02091</name>
</gene>
<dbReference type="InterPro" id="IPR001173">
    <property type="entry name" value="Glyco_trans_2-like"/>
</dbReference>
<protein>
    <submittedName>
        <fullName evidence="3">N-glycosyltransferase</fullName>
    </submittedName>
</protein>
<dbReference type="GO" id="GO:0016740">
    <property type="term" value="F:transferase activity"/>
    <property type="evidence" value="ECO:0007669"/>
    <property type="project" value="UniProtKB-KW"/>
</dbReference>